<dbReference type="GO" id="GO:0003676">
    <property type="term" value="F:nucleic acid binding"/>
    <property type="evidence" value="ECO:0007669"/>
    <property type="project" value="InterPro"/>
</dbReference>
<evidence type="ECO:0000313" key="1">
    <source>
        <dbReference type="EMBL" id="EIJ41706.1"/>
    </source>
</evidence>
<organism evidence="1 2">
    <name type="scientific">Beggiatoa alba B18LD</name>
    <dbReference type="NCBI Taxonomy" id="395493"/>
    <lineage>
        <taxon>Bacteria</taxon>
        <taxon>Pseudomonadati</taxon>
        <taxon>Pseudomonadota</taxon>
        <taxon>Gammaproteobacteria</taxon>
        <taxon>Thiotrichales</taxon>
        <taxon>Thiotrichaceae</taxon>
        <taxon>Beggiatoa</taxon>
    </lineage>
</organism>
<dbReference type="HOGENOM" id="CLU_047806_10_0_6"/>
<dbReference type="InterPro" id="IPR036397">
    <property type="entry name" value="RNaseH_sf"/>
</dbReference>
<proteinExistence type="predicted"/>
<dbReference type="eggNOG" id="COG0847">
    <property type="taxonomic scope" value="Bacteria"/>
</dbReference>
<sequence>MFNKKPSRDTLSDPNFAFLFETAPADEYVCLECETSTLSLETAEVQVIHAVLIKGNRVLSSQKLSLLVKTSAETLDNSEALEPIEAVRQLLYFIGARPVVGYYLEFDLNLLNQYIEQLIGFPLPNEQIEISGIYYNKRQSKSQPINVDLRFDTIVRKLELPTFNNTALDRTLTTALMYIKLQHVARVE</sequence>
<dbReference type="OrthoDB" id="5497329at2"/>
<dbReference type="RefSeq" id="WP_002683885.1">
    <property type="nucleotide sequence ID" value="NZ_JH600070.1"/>
</dbReference>
<dbReference type="Proteomes" id="UP000005744">
    <property type="component" value="Unassembled WGS sequence"/>
</dbReference>
<name>I3CDL3_9GAMM</name>
<evidence type="ECO:0008006" key="3">
    <source>
        <dbReference type="Google" id="ProtNLM"/>
    </source>
</evidence>
<dbReference type="SUPFAM" id="SSF53098">
    <property type="entry name" value="Ribonuclease H-like"/>
    <property type="match status" value="1"/>
</dbReference>
<keyword evidence="2" id="KW-1185">Reference proteome</keyword>
<dbReference type="Gene3D" id="3.30.420.10">
    <property type="entry name" value="Ribonuclease H-like superfamily/Ribonuclease H"/>
    <property type="match status" value="1"/>
</dbReference>
<protein>
    <recommendedName>
        <fullName evidence="3">DNA polymerase III epsilon subunit-like 3'-5' exonuclease</fullName>
    </recommendedName>
</protein>
<reference evidence="1 2" key="1">
    <citation type="submission" date="2011-11" db="EMBL/GenBank/DDBJ databases">
        <title>Improved High-Quality Draft sequence of Beggiatoa alba B18lD.</title>
        <authorList>
            <consortium name="US DOE Joint Genome Institute"/>
            <person name="Lucas S."/>
            <person name="Han J."/>
            <person name="Lapidus A."/>
            <person name="Cheng J.-F."/>
            <person name="Goodwin L."/>
            <person name="Pitluck S."/>
            <person name="Peters L."/>
            <person name="Mikhailova N."/>
            <person name="Held B."/>
            <person name="Detter J.C."/>
            <person name="Han C."/>
            <person name="Tapia R."/>
            <person name="Land M."/>
            <person name="Hauser L."/>
            <person name="Kyrpides N."/>
            <person name="Ivanova N."/>
            <person name="Pagani I."/>
            <person name="Samuel K."/>
            <person name="Teske A."/>
            <person name="Mueller J."/>
            <person name="Woyke T."/>
        </authorList>
    </citation>
    <scope>NUCLEOTIDE SEQUENCE [LARGE SCALE GENOMIC DNA]</scope>
    <source>
        <strain evidence="1 2">B18LD</strain>
    </source>
</reference>
<gene>
    <name evidence="1" type="ORF">BegalDRAFT_0795</name>
</gene>
<dbReference type="AlphaFoldDB" id="I3CDL3"/>
<evidence type="ECO:0000313" key="2">
    <source>
        <dbReference type="Proteomes" id="UP000005744"/>
    </source>
</evidence>
<accession>I3CDL3</accession>
<dbReference type="InterPro" id="IPR012337">
    <property type="entry name" value="RNaseH-like_sf"/>
</dbReference>
<dbReference type="STRING" id="395493.BegalDRAFT_0795"/>
<dbReference type="EMBL" id="JH600070">
    <property type="protein sequence ID" value="EIJ41706.1"/>
    <property type="molecule type" value="Genomic_DNA"/>
</dbReference>